<comment type="caution">
    <text evidence="3">The sequence shown here is derived from an EMBL/GenBank/DDBJ whole genome shotgun (WGS) entry which is preliminary data.</text>
</comment>
<accession>A0A9Q3VZD4</accession>
<organism evidence="3 4">
    <name type="scientific">Streptomyces guryensis</name>
    <dbReference type="NCBI Taxonomy" id="2886947"/>
    <lineage>
        <taxon>Bacteria</taxon>
        <taxon>Bacillati</taxon>
        <taxon>Actinomycetota</taxon>
        <taxon>Actinomycetes</taxon>
        <taxon>Kitasatosporales</taxon>
        <taxon>Streptomycetaceae</taxon>
        <taxon>Streptomyces</taxon>
    </lineage>
</organism>
<dbReference type="Proteomes" id="UP001108029">
    <property type="component" value="Unassembled WGS sequence"/>
</dbReference>
<name>A0A9Q3VZD4_9ACTN</name>
<feature type="chain" id="PRO_5040215919" description="Adenylate cyclase" evidence="2">
    <location>
        <begin position="31"/>
        <end position="102"/>
    </location>
</feature>
<keyword evidence="2" id="KW-0732">Signal</keyword>
<dbReference type="AlphaFoldDB" id="A0A9Q3VZD4"/>
<reference evidence="3" key="1">
    <citation type="submission" date="2021-12" db="EMBL/GenBank/DDBJ databases">
        <authorList>
            <person name="Lee J.-H."/>
            <person name="Kim S.-B."/>
        </authorList>
    </citation>
    <scope>NUCLEOTIDE SEQUENCE</scope>
    <source>
        <strain evidence="3">NR30</strain>
    </source>
</reference>
<evidence type="ECO:0000256" key="2">
    <source>
        <dbReference type="SAM" id="SignalP"/>
    </source>
</evidence>
<evidence type="ECO:0000256" key="1">
    <source>
        <dbReference type="SAM" id="MobiDB-lite"/>
    </source>
</evidence>
<evidence type="ECO:0000313" key="3">
    <source>
        <dbReference type="EMBL" id="MCD9880502.1"/>
    </source>
</evidence>
<keyword evidence="4" id="KW-1185">Reference proteome</keyword>
<dbReference type="EMBL" id="JAJSBI010000041">
    <property type="protein sequence ID" value="MCD9880502.1"/>
    <property type="molecule type" value="Genomic_DNA"/>
</dbReference>
<feature type="signal peptide" evidence="2">
    <location>
        <begin position="1"/>
        <end position="30"/>
    </location>
</feature>
<proteinExistence type="predicted"/>
<protein>
    <recommendedName>
        <fullName evidence="5">Adenylate cyclase</fullName>
    </recommendedName>
</protein>
<evidence type="ECO:0000313" key="4">
    <source>
        <dbReference type="Proteomes" id="UP001108029"/>
    </source>
</evidence>
<feature type="region of interest" description="Disordered" evidence="1">
    <location>
        <begin position="33"/>
        <end position="59"/>
    </location>
</feature>
<dbReference type="RefSeq" id="WP_232655436.1">
    <property type="nucleotide sequence ID" value="NZ_JAJSBI010000041.1"/>
</dbReference>
<gene>
    <name evidence="3" type="ORF">LJ657_44545</name>
</gene>
<sequence length="102" mass="9620">MILLKRAALAVASAALVAGTAGIAAGPAFATGQPGKTCGDPGATSSPGNASGARGSAFNEDPGGVAGAVYAGNGPGSTLHSNSGNAVSQYDVACYQVTQHAS</sequence>
<evidence type="ECO:0008006" key="5">
    <source>
        <dbReference type="Google" id="ProtNLM"/>
    </source>
</evidence>